<accession>A0A6A4TF47</accession>
<name>A0A6A4TF47_SCOMX</name>
<feature type="signal peptide" evidence="2">
    <location>
        <begin position="1"/>
        <end position="16"/>
    </location>
</feature>
<sequence>MHLVATLIQFINVVLHLLNKSQHQGPLKYVSLNHWGLGIATANDFRRQAAFHISCGALDSHYAIHYLLPVSPSVNKSDYEMLRCPDDFPSIILLIVKVKVYCESSTDITTPRLTSGKQTFSKDPHFDPGSPDLHMSVTQDNAPSLWDDFSQSSKTKGEQTEAVVRFEGGKECGVVRPEARDLHLLFSSVSPLVGCRATLQRLVTGEDRSRSSSQVTRQRQTW</sequence>
<organism evidence="3 4">
    <name type="scientific">Scophthalmus maximus</name>
    <name type="common">Turbot</name>
    <name type="synonym">Psetta maxima</name>
    <dbReference type="NCBI Taxonomy" id="52904"/>
    <lineage>
        <taxon>Eukaryota</taxon>
        <taxon>Metazoa</taxon>
        <taxon>Chordata</taxon>
        <taxon>Craniata</taxon>
        <taxon>Vertebrata</taxon>
        <taxon>Euteleostomi</taxon>
        <taxon>Actinopterygii</taxon>
        <taxon>Neopterygii</taxon>
        <taxon>Teleostei</taxon>
        <taxon>Neoteleostei</taxon>
        <taxon>Acanthomorphata</taxon>
        <taxon>Carangaria</taxon>
        <taxon>Pleuronectiformes</taxon>
        <taxon>Pleuronectoidei</taxon>
        <taxon>Scophthalmidae</taxon>
        <taxon>Scophthalmus</taxon>
    </lineage>
</organism>
<dbReference type="AlphaFoldDB" id="A0A6A4TF47"/>
<feature type="chain" id="PRO_5025512557" evidence="2">
    <location>
        <begin position="17"/>
        <end position="222"/>
    </location>
</feature>
<proteinExistence type="predicted"/>
<reference evidence="3 4" key="1">
    <citation type="submission" date="2019-06" db="EMBL/GenBank/DDBJ databases">
        <title>Draft genomes of female and male turbot (Scophthalmus maximus).</title>
        <authorList>
            <person name="Xu H."/>
            <person name="Xu X.-W."/>
            <person name="Shao C."/>
            <person name="Chen S."/>
        </authorList>
    </citation>
    <scope>NUCLEOTIDE SEQUENCE [LARGE SCALE GENOMIC DNA]</scope>
    <source>
        <strain evidence="3">Ysfricsl-2016a</strain>
        <tissue evidence="3">Blood</tissue>
    </source>
</reference>
<dbReference type="EMBL" id="VEVO01000004">
    <property type="protein sequence ID" value="KAF0043058.1"/>
    <property type="molecule type" value="Genomic_DNA"/>
</dbReference>
<keyword evidence="2" id="KW-0732">Signal</keyword>
<evidence type="ECO:0000256" key="2">
    <source>
        <dbReference type="SAM" id="SignalP"/>
    </source>
</evidence>
<comment type="caution">
    <text evidence="3">The sequence shown here is derived from an EMBL/GenBank/DDBJ whole genome shotgun (WGS) entry which is preliminary data.</text>
</comment>
<protein>
    <submittedName>
        <fullName evidence="3">Uncharacterized protein</fullName>
    </submittedName>
</protein>
<feature type="region of interest" description="Disordered" evidence="1">
    <location>
        <begin position="113"/>
        <end position="134"/>
    </location>
</feature>
<dbReference type="Proteomes" id="UP000438429">
    <property type="component" value="Unassembled WGS sequence"/>
</dbReference>
<evidence type="ECO:0000256" key="1">
    <source>
        <dbReference type="SAM" id="MobiDB-lite"/>
    </source>
</evidence>
<gene>
    <name evidence="3" type="ORF">F2P81_004395</name>
</gene>
<evidence type="ECO:0000313" key="4">
    <source>
        <dbReference type="Proteomes" id="UP000438429"/>
    </source>
</evidence>
<evidence type="ECO:0000313" key="3">
    <source>
        <dbReference type="EMBL" id="KAF0043058.1"/>
    </source>
</evidence>